<dbReference type="InterPro" id="IPR000792">
    <property type="entry name" value="Tscrpt_reg_LuxR_C"/>
</dbReference>
<reference evidence="5 6" key="1">
    <citation type="submission" date="2022-02" db="EMBL/GenBank/DDBJ databases">
        <title>Draft genome sequence of Mezorhizobium retamae strain IRAMC:0171 isolated from Retama raetam nodules.</title>
        <authorList>
            <person name="Bengaied R."/>
            <person name="Sbissi I."/>
            <person name="Huber K."/>
            <person name="Ghodbane F."/>
            <person name="Nouioui I."/>
            <person name="Tarhouni M."/>
            <person name="Gtari M."/>
        </authorList>
    </citation>
    <scope>NUCLEOTIDE SEQUENCE [LARGE SCALE GENOMIC DNA]</scope>
    <source>
        <strain evidence="5 6">IRAMC:0171</strain>
    </source>
</reference>
<gene>
    <name evidence="5" type="ORF">L4923_29180</name>
</gene>
<evidence type="ECO:0000259" key="4">
    <source>
        <dbReference type="PROSITE" id="PS50043"/>
    </source>
</evidence>
<name>A0ABS9QRB7_9HYPH</name>
<accession>A0ABS9QRB7</accession>
<dbReference type="InterPro" id="IPR036388">
    <property type="entry name" value="WH-like_DNA-bd_sf"/>
</dbReference>
<dbReference type="PRINTS" id="PR00038">
    <property type="entry name" value="HTHLUXR"/>
</dbReference>
<dbReference type="Pfam" id="PF00196">
    <property type="entry name" value="GerE"/>
    <property type="match status" value="1"/>
</dbReference>
<dbReference type="PANTHER" id="PTHR44688:SF16">
    <property type="entry name" value="DNA-BINDING TRANSCRIPTIONAL ACTIVATOR DEVR_DOSR"/>
    <property type="match status" value="1"/>
</dbReference>
<evidence type="ECO:0000313" key="6">
    <source>
        <dbReference type="Proteomes" id="UP001201701"/>
    </source>
</evidence>
<proteinExistence type="predicted"/>
<keyword evidence="1" id="KW-0805">Transcription regulation</keyword>
<dbReference type="SUPFAM" id="SSF46894">
    <property type="entry name" value="C-terminal effector domain of the bipartite response regulators"/>
    <property type="match status" value="1"/>
</dbReference>
<comment type="caution">
    <text evidence="5">The sequence shown here is derived from an EMBL/GenBank/DDBJ whole genome shotgun (WGS) entry which is preliminary data.</text>
</comment>
<dbReference type="PANTHER" id="PTHR44688">
    <property type="entry name" value="DNA-BINDING TRANSCRIPTIONAL ACTIVATOR DEVR_DOSR"/>
    <property type="match status" value="1"/>
</dbReference>
<dbReference type="InterPro" id="IPR016032">
    <property type="entry name" value="Sig_transdc_resp-reg_C-effctor"/>
</dbReference>
<dbReference type="CDD" id="cd06170">
    <property type="entry name" value="LuxR_C_like"/>
    <property type="match status" value="1"/>
</dbReference>
<protein>
    <submittedName>
        <fullName evidence="5">LuxR C-terminal-related transcriptional regulator</fullName>
    </submittedName>
</protein>
<dbReference type="PROSITE" id="PS50043">
    <property type="entry name" value="HTH_LUXR_2"/>
    <property type="match status" value="1"/>
</dbReference>
<evidence type="ECO:0000313" key="5">
    <source>
        <dbReference type="EMBL" id="MCG7509114.1"/>
    </source>
</evidence>
<evidence type="ECO:0000256" key="3">
    <source>
        <dbReference type="ARBA" id="ARBA00023163"/>
    </source>
</evidence>
<dbReference type="RefSeq" id="WP_239370611.1">
    <property type="nucleotide sequence ID" value="NZ_JAKREW010000072.1"/>
</dbReference>
<feature type="domain" description="HTH luxR-type" evidence="4">
    <location>
        <begin position="206"/>
        <end position="271"/>
    </location>
</feature>
<keyword evidence="6" id="KW-1185">Reference proteome</keyword>
<dbReference type="Proteomes" id="UP001201701">
    <property type="component" value="Unassembled WGS sequence"/>
</dbReference>
<dbReference type="Gene3D" id="1.10.10.10">
    <property type="entry name" value="Winged helix-like DNA-binding domain superfamily/Winged helix DNA-binding domain"/>
    <property type="match status" value="1"/>
</dbReference>
<sequence>MLYQLEFAPARDIVRDMQPAITLEQFGHWSQGVAAAAKAGSTEEISATFTAAANDLLASDRTYVGLYLRDHSSVTIDDRGPDPWNRNYDAHLYRLDPFFRRFASTRQDFLLPLAALDRGDFQRTAYYRDFYEPSQSFDEITGVFNLDAKAAGYVTFLRFRGAPAFRRQDLALAEAISGATRLVLQQLWHQWRTEQQAGAGYGEDGSALRLSRLSARERQIADLLIDGGSAKSISRSLAISPGTVRNHIKKVYAKLGVHSQVELMAAARAAEL</sequence>
<dbReference type="SMART" id="SM00421">
    <property type="entry name" value="HTH_LUXR"/>
    <property type="match status" value="1"/>
</dbReference>
<evidence type="ECO:0000256" key="2">
    <source>
        <dbReference type="ARBA" id="ARBA00023125"/>
    </source>
</evidence>
<keyword evidence="2" id="KW-0238">DNA-binding</keyword>
<evidence type="ECO:0000256" key="1">
    <source>
        <dbReference type="ARBA" id="ARBA00023015"/>
    </source>
</evidence>
<dbReference type="EMBL" id="JAKREW010000072">
    <property type="protein sequence ID" value="MCG7509114.1"/>
    <property type="molecule type" value="Genomic_DNA"/>
</dbReference>
<organism evidence="5 6">
    <name type="scientific">Mesorhizobium retamae</name>
    <dbReference type="NCBI Taxonomy" id="2912854"/>
    <lineage>
        <taxon>Bacteria</taxon>
        <taxon>Pseudomonadati</taxon>
        <taxon>Pseudomonadota</taxon>
        <taxon>Alphaproteobacteria</taxon>
        <taxon>Hyphomicrobiales</taxon>
        <taxon>Phyllobacteriaceae</taxon>
        <taxon>Mesorhizobium</taxon>
    </lineage>
</organism>
<keyword evidence="3" id="KW-0804">Transcription</keyword>